<evidence type="ECO:0000256" key="11">
    <source>
        <dbReference type="SAM" id="MobiDB-lite"/>
    </source>
</evidence>
<dbReference type="Pfam" id="PF12739">
    <property type="entry name" value="TRAPPC-Trs85"/>
    <property type="match status" value="1"/>
</dbReference>
<dbReference type="GO" id="GO:0008474">
    <property type="term" value="F:palmitoyl-(protein) hydrolase activity"/>
    <property type="evidence" value="ECO:0007669"/>
    <property type="project" value="UniProtKB-EC"/>
</dbReference>
<accession>A0A7R9BE19</accession>
<dbReference type="InterPro" id="IPR029058">
    <property type="entry name" value="AB_hydrolase_fold"/>
</dbReference>
<dbReference type="Pfam" id="PF24545">
    <property type="entry name" value="Ig_TPPC8_1st"/>
    <property type="match status" value="1"/>
</dbReference>
<feature type="compositionally biased region" description="Gly residues" evidence="11">
    <location>
        <begin position="1491"/>
        <end position="1500"/>
    </location>
</feature>
<reference evidence="13" key="1">
    <citation type="submission" date="2020-11" db="EMBL/GenBank/DDBJ databases">
        <authorList>
            <person name="Tran Van P."/>
        </authorList>
    </citation>
    <scope>NUCLEOTIDE SEQUENCE</scope>
</reference>
<dbReference type="EMBL" id="OA882053">
    <property type="protein sequence ID" value="CAD7272285.1"/>
    <property type="molecule type" value="Genomic_DNA"/>
</dbReference>
<sequence length="2403" mass="260382">MEESVAFLQSVFVPRVLVLTTPDAERMCCKSGLNFAELLSPFASVRAQIYLRDPLNQTLSLDSLSVRFVDGSECPVDANYSKRVLGEVVSRWFAADDAECSQYAGDDDDEDVAKPKTQPWFEAWRDAYLAFSGASGPDHEFFTHVLSVVMVISEREQPHESVALLYKKLHHDLKVKLLSSSALIYYVVVHDASESADLITAEKRCEMLRSQHGYSSASVVTLNSNTGPDSSVPSDTWAAVLARKRLFQRPSKTKRWAQTPDEAELEEGANMGGALPCIEASGMPSGSGPSSPPELATEAMSTSSSTNTTTTTTTLAGGSPALQAVVMHPLSPDVSSSSLTTTPHLSVLDPCGGNGSGLDEQQHAGTTTTIVVVNEDGLPNPGCGDLQEEEMSVVGKCLSSEDLESIKQFLLHFVTKALVPYVERQMKVLHDTVGTRKGIHRSIVSATKKWFAPAGRAVAASNNSASTPQVLYAADSPEMQVRKLADLCFMFRHYELAYQAYHNAKRDFDADQAWLHMAGALEMAAVSAFLHAAAAVGPAGMMSGSSAAGNNLVEAQQQMMKQVPLRYLEMAVSSYLNVCRMPELATRTALLSTAVLRARGLWSEAALAYIRLSGEDSDLRSALFLEQAAWCFTRTQGGAMRRKFGFHMVLAGHRFYKSGQKRHTVRAYELALSVYRGRGWQLAEDHINYTIGRQARGLVAGVSLKALLALVANTAGQKPLQQEAFVKEFLLTHQKADEEERNAVQLPLPIILANDCQLLIPGPALENCADHRAVSATSVSFDDSVDEEPLWAKMEELALEAAERRNASPIFQPTLQRFGPGTNNLHHPVAYVGERFLVRVVLKNPLEVRLGMRDVELSWEFTGSGEVVQAECGQALLLEAQSVSTLDISLTVHGEGRIEILGFRYKLRCEPVLESNAVPPSSANSAVEAQGHQLFRLAGPRLNNTKAERCSVVYGVDKRFSVNVVAPTASLACGFVGIPDTMLRNELRPCRLLVRNVGPASVAHLVLVLRDAQCWVVGQPRLGSEADGHEEEEAEDVLTAATTDMHLAPALSCAWVHSSVMFAGESMTVPLWLRAPGVIGKWRSQVLILFQADRNAVAKADKRRRHRILRHAFQVDVQPSIGISGSWKRCPRMRTIQSDEELEGSGDAFNMIVEVKNESRPLSESSGGQATLVNMSVLGGASSNLLNCESQKVELGPQQRHHFFLREERNAFVGTSPSVASADRRTAVAAFLAQAVHAASRAAAAASAAAKGLEEDSREQRQDEDAALSSSACPDAWAGPRSGSPPPASFRGPRINVRRGGELLVKKGGEGEEEEEEKEKKKRRLACVWRVSRPNAGVAWGLSSVELAHGLSDVSGQCGDAGGEWADFLSCRFDHLPETKHDFDRKRVCVVQVRFFVQNCSHAHVIVTVDASGDALPHSVVSAGGGGLIRGGSSISSPFVLVGRKVKKGLSLGPGETSTGIVMKAAFTRPGAYNLAHMPPALGVTMAADGTDGGGGGGGSSSSRESGFGGGLAKTSATTMTSLSSGERWEVGGKASAVPYSAVLVVTIVIEDRYGWEARMGWQRKVYAVLSLSSKPLSSLVSVVILLLLLLLLVLPTVINDSEHEKEEELELNAFPRRVFHLAEKEWKYPSSLEQVLGKSGRVKVSWSCGGEKVDLDCGSRGRVIALLSADWATKNASKRERFERRGSSSRGCGGLIRVDGGSSGAARRGFVSTPGYPGTTSEANCTWTLLAPDNSSLLVAPLDISMREVNLETGLCDKDGSVDIRSTDLDLSLCGQSNAVRVIAVKGNRVTIGFHANRVVPAALLFYYQQKGCCLVPGLFRSDGAATVLSLAWLASSGWVGKELILIEDVDGSKTGGFLKIEGVLSSKQAIVVAVDVHVVGGAGRCTVGGGTGLCAGIWLGHAGPFVGGFFVGCRKLVISGGHGRVVLSSAKNALVSCRKTYLVSRVVRPWAVFSCLPNNNWNQTRVQCQSVSQIAALMSARQQGDDEEKEEDDDDDYDENGNEDERSKSSSFTGQVGGKSQLSLDLVNDVVAPVMLMGVMLGAAVFVWSLDKEESATVGLFFFLVAGKVKDKEPEQPRLRFKRGRKTALCYWVRMTGIRGLWCLSVCGALASFSPSSAEVPIVIWHGLGDSCCNPLSMGGVVRMLKRHVPDAYILSMRIGSNIAEDIDNSYLKNINDQIEMACDTIRNDSRLANGFHAVGFSQGALFMRAIAQRCPSPPIRNLISVGGPQQGVFGLPRCLGSSNQLCELARRVLDHGAYVQWVQNSLVPAQYWQDPFHLDAYRKYSSFLADINNERERNESYVRNLGQVGNLVLVMFNNDSVVQPRESEWFGFYDAGQDKKVHSLQQSALYVEDRLGLKQMEAEGRLKFLRTDGDHLQFAEDWFVVNIIQPYLLDQDAISV</sequence>
<evidence type="ECO:0000256" key="4">
    <source>
        <dbReference type="ARBA" id="ARBA00022729"/>
    </source>
</evidence>
<organism evidence="13">
    <name type="scientific">Notodromas monacha</name>
    <dbReference type="NCBI Taxonomy" id="399045"/>
    <lineage>
        <taxon>Eukaryota</taxon>
        <taxon>Metazoa</taxon>
        <taxon>Ecdysozoa</taxon>
        <taxon>Arthropoda</taxon>
        <taxon>Crustacea</taxon>
        <taxon>Oligostraca</taxon>
        <taxon>Ostracoda</taxon>
        <taxon>Podocopa</taxon>
        <taxon>Podocopida</taxon>
        <taxon>Cypridocopina</taxon>
        <taxon>Cypridoidea</taxon>
        <taxon>Cyprididae</taxon>
        <taxon>Notodromas</taxon>
    </lineage>
</organism>
<evidence type="ECO:0000256" key="8">
    <source>
        <dbReference type="ARBA" id="ARBA00031934"/>
    </source>
</evidence>
<comment type="catalytic activity">
    <reaction evidence="9">
        <text>S-hexadecanoyl-L-cysteinyl-[protein] + H2O = L-cysteinyl-[protein] + hexadecanoate + H(+)</text>
        <dbReference type="Rhea" id="RHEA:19233"/>
        <dbReference type="Rhea" id="RHEA-COMP:10131"/>
        <dbReference type="Rhea" id="RHEA-COMP:11032"/>
        <dbReference type="ChEBI" id="CHEBI:7896"/>
        <dbReference type="ChEBI" id="CHEBI:15377"/>
        <dbReference type="ChEBI" id="CHEBI:15378"/>
        <dbReference type="ChEBI" id="CHEBI:29950"/>
        <dbReference type="ChEBI" id="CHEBI:74151"/>
        <dbReference type="EC" id="3.1.2.22"/>
    </reaction>
    <physiologicalReaction direction="left-to-right" evidence="9">
        <dbReference type="Rhea" id="RHEA:19234"/>
    </physiologicalReaction>
</comment>
<evidence type="ECO:0000256" key="7">
    <source>
        <dbReference type="ARBA" id="ARBA00023180"/>
    </source>
</evidence>
<dbReference type="OrthoDB" id="10263094at2759"/>
<dbReference type="Gene3D" id="2.60.120.290">
    <property type="entry name" value="Spermadhesin, CUB domain"/>
    <property type="match status" value="1"/>
</dbReference>
<comment type="caution">
    <text evidence="10">Lacks conserved residue(s) required for the propagation of feature annotation.</text>
</comment>
<evidence type="ECO:0000256" key="2">
    <source>
        <dbReference type="ARBA" id="ARBA00012423"/>
    </source>
</evidence>
<evidence type="ECO:0000256" key="1">
    <source>
        <dbReference type="ARBA" id="ARBA00010758"/>
    </source>
</evidence>
<evidence type="ECO:0000256" key="6">
    <source>
        <dbReference type="ARBA" id="ARBA00023157"/>
    </source>
</evidence>
<dbReference type="Proteomes" id="UP000678499">
    <property type="component" value="Unassembled WGS sequence"/>
</dbReference>
<dbReference type="Pfam" id="PF24542">
    <property type="entry name" value="Ig_TPPC8_C"/>
    <property type="match status" value="1"/>
</dbReference>
<evidence type="ECO:0000256" key="9">
    <source>
        <dbReference type="ARBA" id="ARBA00047409"/>
    </source>
</evidence>
<proteinExistence type="inferred from homology"/>
<feature type="region of interest" description="Disordered" evidence="11">
    <location>
        <begin position="1982"/>
        <end position="2020"/>
    </location>
</feature>
<dbReference type="FunFam" id="3.40.50.1820:FF:000107">
    <property type="entry name" value="Palmitoyl-protein thioesterase 1"/>
    <property type="match status" value="1"/>
</dbReference>
<dbReference type="PROSITE" id="PS01180">
    <property type="entry name" value="CUB"/>
    <property type="match status" value="1"/>
</dbReference>
<name>A0A7R9BE19_9CRUS</name>
<dbReference type="InterPro" id="IPR035914">
    <property type="entry name" value="Sperma_CUB_dom_sf"/>
</dbReference>
<dbReference type="InterPro" id="IPR024420">
    <property type="entry name" value="TRAPP_III_complex_Trs85"/>
</dbReference>
<evidence type="ECO:0000256" key="10">
    <source>
        <dbReference type="PROSITE-ProRule" id="PRU00059"/>
    </source>
</evidence>
<evidence type="ECO:0000313" key="14">
    <source>
        <dbReference type="Proteomes" id="UP000678499"/>
    </source>
</evidence>
<evidence type="ECO:0000256" key="5">
    <source>
        <dbReference type="ARBA" id="ARBA00022801"/>
    </source>
</evidence>
<keyword evidence="14" id="KW-1185">Reference proteome</keyword>
<dbReference type="InterPro" id="IPR058541">
    <property type="entry name" value="Ig_TPPC8_1st"/>
</dbReference>
<dbReference type="InterPro" id="IPR057651">
    <property type="entry name" value="Ig_TPPC8_C"/>
</dbReference>
<evidence type="ECO:0000313" key="13">
    <source>
        <dbReference type="EMBL" id="CAD7272285.1"/>
    </source>
</evidence>
<dbReference type="GO" id="GO:1990072">
    <property type="term" value="C:TRAPPIII protein complex"/>
    <property type="evidence" value="ECO:0007669"/>
    <property type="project" value="TreeGrafter"/>
</dbReference>
<feature type="compositionally biased region" description="Basic and acidic residues" evidence="11">
    <location>
        <begin position="1253"/>
        <end position="1264"/>
    </location>
</feature>
<dbReference type="SUPFAM" id="SSF49854">
    <property type="entry name" value="Spermadhesin, CUB domain"/>
    <property type="match status" value="1"/>
</dbReference>
<dbReference type="EC" id="3.1.2.22" evidence="2"/>
<dbReference type="InterPro" id="IPR002472">
    <property type="entry name" value="Palm_thioest"/>
</dbReference>
<dbReference type="CDD" id="cd00041">
    <property type="entry name" value="CUB"/>
    <property type="match status" value="1"/>
</dbReference>
<feature type="region of interest" description="Disordered" evidence="11">
    <location>
        <begin position="1487"/>
        <end position="1514"/>
    </location>
</feature>
<dbReference type="Gene3D" id="3.40.50.1820">
    <property type="entry name" value="alpha/beta hydrolase"/>
    <property type="match status" value="1"/>
</dbReference>
<feature type="compositionally biased region" description="Low complexity" evidence="11">
    <location>
        <begin position="301"/>
        <end position="314"/>
    </location>
</feature>
<feature type="domain" description="CUB" evidence="12">
    <location>
        <begin position="1693"/>
        <end position="1814"/>
    </location>
</feature>
<dbReference type="PRINTS" id="PR00414">
    <property type="entry name" value="PPTHIESTRASE"/>
</dbReference>
<feature type="compositionally biased region" description="Acidic residues" evidence="11">
    <location>
        <begin position="1987"/>
        <end position="2004"/>
    </location>
</feature>
<keyword evidence="5" id="KW-0378">Hydrolase</keyword>
<dbReference type="PANTHER" id="PTHR12975:SF6">
    <property type="entry name" value="TRAFFICKING PROTEIN PARTICLE COMPLEX SUBUNIT 8"/>
    <property type="match status" value="1"/>
</dbReference>
<evidence type="ECO:0000256" key="3">
    <source>
        <dbReference type="ARBA" id="ARBA00014212"/>
    </source>
</evidence>
<gene>
    <name evidence="13" type="ORF">NMOB1V02_LOCUS227</name>
</gene>
<keyword evidence="7" id="KW-0325">Glycoprotein</keyword>
<feature type="region of interest" description="Disordered" evidence="11">
    <location>
        <begin position="273"/>
        <end position="316"/>
    </location>
</feature>
<comment type="similarity">
    <text evidence="1">Belongs to the palmitoyl-protein thioesterase family.</text>
</comment>
<keyword evidence="6" id="KW-1015">Disulfide bond</keyword>
<dbReference type="SUPFAM" id="SSF53474">
    <property type="entry name" value="alpha/beta-Hydrolases"/>
    <property type="match status" value="1"/>
</dbReference>
<feature type="compositionally biased region" description="Polar residues" evidence="11">
    <location>
        <begin position="2011"/>
        <end position="2020"/>
    </location>
</feature>
<feature type="region of interest" description="Disordered" evidence="11">
    <location>
        <begin position="1253"/>
        <end position="1295"/>
    </location>
</feature>
<dbReference type="EMBL" id="CAJPEX010000016">
    <property type="protein sequence ID" value="CAG0912437.1"/>
    <property type="molecule type" value="Genomic_DNA"/>
</dbReference>
<dbReference type="PANTHER" id="PTHR12975">
    <property type="entry name" value="TRANSPORT PROTEIN TRAPP"/>
    <property type="match status" value="1"/>
</dbReference>
<dbReference type="InterPro" id="IPR000859">
    <property type="entry name" value="CUB_dom"/>
</dbReference>
<dbReference type="Pfam" id="PF02089">
    <property type="entry name" value="Palm_thioest"/>
    <property type="match status" value="1"/>
</dbReference>
<protein>
    <recommendedName>
        <fullName evidence="3">Palmitoyl-protein thioesterase 1</fullName>
        <ecNumber evidence="2">3.1.2.22</ecNumber>
    </recommendedName>
    <alternativeName>
        <fullName evidence="8">Palmitoyl-protein hydrolase 1</fullName>
    </alternativeName>
</protein>
<evidence type="ECO:0000259" key="12">
    <source>
        <dbReference type="PROSITE" id="PS01180"/>
    </source>
</evidence>
<keyword evidence="4" id="KW-0732">Signal</keyword>